<dbReference type="Gene3D" id="3.10.490.20">
    <property type="match status" value="1"/>
</dbReference>
<sequence>MQDWYDHGQPSVFWISGFYFTPCFTTAALQNYARKHKLPIDTVGWNFVMLDMDPSLYTTPPDEGIYINGLYLEGCGWDSGFKQLCESRPKVLFEAAPVMWLQPKPMDEISPPPGYSCPVYRTAERRGVLATTGHSTNFLMTIHMPSNKPEWHWILSGVCLLCSLTSE</sequence>
<dbReference type="PANTHER" id="PTHR46961:SF8">
    <property type="entry name" value="DYNEIN AXONEMAL HEAVY CHAIN 7"/>
    <property type="match status" value="1"/>
</dbReference>
<comment type="caution">
    <text evidence="3">The sequence shown here is derived from an EMBL/GenBank/DDBJ whole genome shotgun (WGS) entry which is preliminary data.</text>
</comment>
<evidence type="ECO:0000259" key="2">
    <source>
        <dbReference type="Pfam" id="PF18199"/>
    </source>
</evidence>
<dbReference type="InterPro" id="IPR043160">
    <property type="entry name" value="Dynein_C_barrel"/>
</dbReference>
<feature type="transmembrane region" description="Helical" evidence="1">
    <location>
        <begin position="12"/>
        <end position="29"/>
    </location>
</feature>
<dbReference type="InterPro" id="IPR041228">
    <property type="entry name" value="Dynein_C"/>
</dbReference>
<name>A0ABQ7FY56_DUNSA</name>
<evidence type="ECO:0000313" key="3">
    <source>
        <dbReference type="EMBL" id="KAF5827297.1"/>
    </source>
</evidence>
<evidence type="ECO:0000256" key="1">
    <source>
        <dbReference type="SAM" id="Phobius"/>
    </source>
</evidence>
<dbReference type="EMBL" id="MU070539">
    <property type="protein sequence ID" value="KAF5827297.1"/>
    <property type="molecule type" value="Genomic_DNA"/>
</dbReference>
<dbReference type="PANTHER" id="PTHR46961">
    <property type="entry name" value="DYNEIN HEAVY CHAIN 1, AXONEMAL-LIKE PROTEIN"/>
    <property type="match status" value="1"/>
</dbReference>
<proteinExistence type="predicted"/>
<feature type="non-terminal residue" evidence="3">
    <location>
        <position position="1"/>
    </location>
</feature>
<reference evidence="3" key="1">
    <citation type="submission" date="2017-08" db="EMBL/GenBank/DDBJ databases">
        <authorList>
            <person name="Polle J.E."/>
            <person name="Barry K."/>
            <person name="Cushman J."/>
            <person name="Schmutz J."/>
            <person name="Tran D."/>
            <person name="Hathwaick L.T."/>
            <person name="Yim W.C."/>
            <person name="Jenkins J."/>
            <person name="Mckie-Krisberg Z.M."/>
            <person name="Prochnik S."/>
            <person name="Lindquist E."/>
            <person name="Dockter R.B."/>
            <person name="Adam C."/>
            <person name="Molina H."/>
            <person name="Bunkerborg J."/>
            <person name="Jin E."/>
            <person name="Buchheim M."/>
            <person name="Magnuson J."/>
        </authorList>
    </citation>
    <scope>NUCLEOTIDE SEQUENCE</scope>
    <source>
        <strain evidence="3">CCAP 19/18</strain>
    </source>
</reference>
<protein>
    <submittedName>
        <fullName evidence="3">Dynein heavy chain domain-containing protein</fullName>
    </submittedName>
</protein>
<evidence type="ECO:0000313" key="4">
    <source>
        <dbReference type="Proteomes" id="UP000815325"/>
    </source>
</evidence>
<organism evidence="3 4">
    <name type="scientific">Dunaliella salina</name>
    <name type="common">Green alga</name>
    <name type="synonym">Protococcus salinus</name>
    <dbReference type="NCBI Taxonomy" id="3046"/>
    <lineage>
        <taxon>Eukaryota</taxon>
        <taxon>Viridiplantae</taxon>
        <taxon>Chlorophyta</taxon>
        <taxon>core chlorophytes</taxon>
        <taxon>Chlorophyceae</taxon>
        <taxon>CS clade</taxon>
        <taxon>Chlamydomonadales</taxon>
        <taxon>Dunaliellaceae</taxon>
        <taxon>Dunaliella</taxon>
    </lineage>
</organism>
<keyword evidence="1" id="KW-0472">Membrane</keyword>
<gene>
    <name evidence="3" type="ORF">DUNSADRAFT_990</name>
</gene>
<keyword evidence="4" id="KW-1185">Reference proteome</keyword>
<dbReference type="Proteomes" id="UP000815325">
    <property type="component" value="Unassembled WGS sequence"/>
</dbReference>
<dbReference type="Pfam" id="PF18199">
    <property type="entry name" value="Dynein_C"/>
    <property type="match status" value="1"/>
</dbReference>
<accession>A0ABQ7FY56</accession>
<keyword evidence="1" id="KW-1133">Transmembrane helix</keyword>
<dbReference type="InterPro" id="IPR026983">
    <property type="entry name" value="DHC"/>
</dbReference>
<keyword evidence="1" id="KW-0812">Transmembrane</keyword>
<feature type="domain" description="Dynein heavy chain C-terminal" evidence="2">
    <location>
        <begin position="1"/>
        <end position="162"/>
    </location>
</feature>